<name>A0A0G0L0V9_9BACT</name>
<sequence>MAKVNLIEASELYPGDEVVVHSRSKGGTHPHKEFYGRVVDYPEGTKQSTNNRILVKNCRGKRVSLGSGTRVQLISMVTSPNCDGY</sequence>
<organism evidence="1 2">
    <name type="scientific">Candidatus Woesebacteria bacterium GW2011_GWA1_37_8</name>
    <dbReference type="NCBI Taxonomy" id="1618546"/>
    <lineage>
        <taxon>Bacteria</taxon>
        <taxon>Candidatus Woeseibacteriota</taxon>
    </lineage>
</organism>
<accession>A0A0G0L0V9</accession>
<gene>
    <name evidence="1" type="ORF">US62_C0001G0004</name>
</gene>
<proteinExistence type="predicted"/>
<reference evidence="1 2" key="1">
    <citation type="journal article" date="2015" name="Nature">
        <title>rRNA introns, odd ribosomes, and small enigmatic genomes across a large radiation of phyla.</title>
        <authorList>
            <person name="Brown C.T."/>
            <person name="Hug L.A."/>
            <person name="Thomas B.C."/>
            <person name="Sharon I."/>
            <person name="Castelle C.J."/>
            <person name="Singh A."/>
            <person name="Wilkins M.J."/>
            <person name="Williams K.H."/>
            <person name="Banfield J.F."/>
        </authorList>
    </citation>
    <scope>NUCLEOTIDE SEQUENCE [LARGE SCALE GENOMIC DNA]</scope>
</reference>
<comment type="caution">
    <text evidence="1">The sequence shown here is derived from an EMBL/GenBank/DDBJ whole genome shotgun (WGS) entry which is preliminary data.</text>
</comment>
<evidence type="ECO:0000313" key="1">
    <source>
        <dbReference type="EMBL" id="KKQ46361.1"/>
    </source>
</evidence>
<evidence type="ECO:0000313" key="2">
    <source>
        <dbReference type="Proteomes" id="UP000034603"/>
    </source>
</evidence>
<dbReference type="AlphaFoldDB" id="A0A0G0L0V9"/>
<dbReference type="EMBL" id="LBTR01000001">
    <property type="protein sequence ID" value="KKQ46361.1"/>
    <property type="molecule type" value="Genomic_DNA"/>
</dbReference>
<protein>
    <submittedName>
        <fullName evidence="1">Uncharacterized protein</fullName>
    </submittedName>
</protein>
<dbReference type="Proteomes" id="UP000034603">
    <property type="component" value="Unassembled WGS sequence"/>
</dbReference>